<accession>A0A067PZL7</accession>
<sequence>MPTTPAKVTRFPDRAIPSHNSLPVDMPSASRQAYSLKQRNTFVPPGYRNPPRPTGQHHSARPPPFASSRIPIATSYLRPGYRNPPRPTGQHYSVRPPPVASSRIPIATFYQRPSMIQHTRSSGTPGSSDTSPFDRRPPVYGRARGMGKTSDNRSSHSSQTTGSSIHSLSRDRHPRRSPK</sequence>
<evidence type="ECO:0000256" key="1">
    <source>
        <dbReference type="SAM" id="MobiDB-lite"/>
    </source>
</evidence>
<feature type="compositionally biased region" description="Low complexity" evidence="1">
    <location>
        <begin position="155"/>
        <end position="167"/>
    </location>
</feature>
<dbReference type="AlphaFoldDB" id="A0A067PZL7"/>
<protein>
    <submittedName>
        <fullName evidence="2">Uncharacterized protein</fullName>
    </submittedName>
</protein>
<gene>
    <name evidence="2" type="ORF">JAAARDRAFT_601085</name>
</gene>
<dbReference type="EMBL" id="KL197714">
    <property type="protein sequence ID" value="KDQ60263.1"/>
    <property type="molecule type" value="Genomic_DNA"/>
</dbReference>
<proteinExistence type="predicted"/>
<dbReference type="HOGENOM" id="CLU_1503657_0_0_1"/>
<evidence type="ECO:0000313" key="3">
    <source>
        <dbReference type="Proteomes" id="UP000027265"/>
    </source>
</evidence>
<dbReference type="Proteomes" id="UP000027265">
    <property type="component" value="Unassembled WGS sequence"/>
</dbReference>
<reference evidence="3" key="1">
    <citation type="journal article" date="2014" name="Proc. Natl. Acad. Sci. U.S.A.">
        <title>Extensive sampling of basidiomycete genomes demonstrates inadequacy of the white-rot/brown-rot paradigm for wood decay fungi.</title>
        <authorList>
            <person name="Riley R."/>
            <person name="Salamov A.A."/>
            <person name="Brown D.W."/>
            <person name="Nagy L.G."/>
            <person name="Floudas D."/>
            <person name="Held B.W."/>
            <person name="Levasseur A."/>
            <person name="Lombard V."/>
            <person name="Morin E."/>
            <person name="Otillar R."/>
            <person name="Lindquist E.A."/>
            <person name="Sun H."/>
            <person name="LaButti K.M."/>
            <person name="Schmutz J."/>
            <person name="Jabbour D."/>
            <person name="Luo H."/>
            <person name="Baker S.E."/>
            <person name="Pisabarro A.G."/>
            <person name="Walton J.D."/>
            <person name="Blanchette R.A."/>
            <person name="Henrissat B."/>
            <person name="Martin F."/>
            <person name="Cullen D."/>
            <person name="Hibbett D.S."/>
            <person name="Grigoriev I.V."/>
        </authorList>
    </citation>
    <scope>NUCLEOTIDE SEQUENCE [LARGE SCALE GENOMIC DNA]</scope>
    <source>
        <strain evidence="3">MUCL 33604</strain>
    </source>
</reference>
<feature type="compositionally biased region" description="Low complexity" evidence="1">
    <location>
        <begin position="121"/>
        <end position="131"/>
    </location>
</feature>
<keyword evidence="3" id="KW-1185">Reference proteome</keyword>
<organism evidence="2 3">
    <name type="scientific">Jaapia argillacea MUCL 33604</name>
    <dbReference type="NCBI Taxonomy" id="933084"/>
    <lineage>
        <taxon>Eukaryota</taxon>
        <taxon>Fungi</taxon>
        <taxon>Dikarya</taxon>
        <taxon>Basidiomycota</taxon>
        <taxon>Agaricomycotina</taxon>
        <taxon>Agaricomycetes</taxon>
        <taxon>Agaricomycetidae</taxon>
        <taxon>Jaapiales</taxon>
        <taxon>Jaapiaceae</taxon>
        <taxon>Jaapia</taxon>
    </lineage>
</organism>
<feature type="region of interest" description="Disordered" evidence="1">
    <location>
        <begin position="1"/>
        <end position="179"/>
    </location>
</feature>
<evidence type="ECO:0000313" key="2">
    <source>
        <dbReference type="EMBL" id="KDQ60263.1"/>
    </source>
</evidence>
<name>A0A067PZL7_9AGAM</name>
<dbReference type="InParanoid" id="A0A067PZL7"/>
<feature type="compositionally biased region" description="Polar residues" evidence="1">
    <location>
        <begin position="29"/>
        <end position="41"/>
    </location>
</feature>